<dbReference type="Proteomes" id="UP000267798">
    <property type="component" value="Unassembled WGS sequence"/>
</dbReference>
<evidence type="ECO:0000313" key="2">
    <source>
        <dbReference type="EMBL" id="RJX37683.1"/>
    </source>
</evidence>
<dbReference type="OrthoDB" id="9878865at2"/>
<feature type="transmembrane region" description="Helical" evidence="1">
    <location>
        <begin position="31"/>
        <end position="50"/>
    </location>
</feature>
<keyword evidence="1" id="KW-0812">Transmembrane</keyword>
<evidence type="ECO:0000256" key="1">
    <source>
        <dbReference type="SAM" id="Phobius"/>
    </source>
</evidence>
<gene>
    <name evidence="2" type="ORF">D3P09_22200</name>
</gene>
<dbReference type="RefSeq" id="WP_120113607.1">
    <property type="nucleotide sequence ID" value="NZ_QXQB01000005.1"/>
</dbReference>
<keyword evidence="1" id="KW-1133">Transmembrane helix</keyword>
<keyword evidence="1" id="KW-0472">Membrane</keyword>
<proteinExistence type="predicted"/>
<dbReference type="AlphaFoldDB" id="A0A3A6PP04"/>
<comment type="caution">
    <text evidence="2">The sequence shown here is derived from an EMBL/GenBank/DDBJ whole genome shotgun (WGS) entry which is preliminary data.</text>
</comment>
<sequence length="76" mass="8416">MSIPFMLLVWLFAIALGFLNGTWRSLKKREAWVAGMLLALSLALAIGMAINPQLPNLTEWVEQALTPLKPLLEPVS</sequence>
<accession>A0A3A6PP04</accession>
<dbReference type="EMBL" id="QXQB01000005">
    <property type="protein sequence ID" value="RJX37683.1"/>
    <property type="molecule type" value="Genomic_DNA"/>
</dbReference>
<keyword evidence="3" id="KW-1185">Reference proteome</keyword>
<reference evidence="2 3" key="1">
    <citation type="submission" date="2018-09" db="EMBL/GenBank/DDBJ databases">
        <title>Paenibacillus aracenensis nov. sp. isolated from a cave in southern Spain.</title>
        <authorList>
            <person name="Jurado V."/>
            <person name="Gutierrez-Patricio S."/>
            <person name="Gonzalez-Pimentel J.L."/>
            <person name="Miller A.Z."/>
            <person name="Laiz L."/>
            <person name="Saiz-Jimenez C."/>
        </authorList>
    </citation>
    <scope>NUCLEOTIDE SEQUENCE [LARGE SCALE GENOMIC DNA]</scope>
    <source>
        <strain evidence="2 3">JCM 19203</strain>
    </source>
</reference>
<protein>
    <submittedName>
        <fullName evidence="2">Uncharacterized protein</fullName>
    </submittedName>
</protein>
<name>A0A3A6PP04_9BACL</name>
<evidence type="ECO:0000313" key="3">
    <source>
        <dbReference type="Proteomes" id="UP000267798"/>
    </source>
</evidence>
<organism evidence="2 3">
    <name type="scientific">Paenibacillus pinisoli</name>
    <dbReference type="NCBI Taxonomy" id="1276110"/>
    <lineage>
        <taxon>Bacteria</taxon>
        <taxon>Bacillati</taxon>
        <taxon>Bacillota</taxon>
        <taxon>Bacilli</taxon>
        <taxon>Bacillales</taxon>
        <taxon>Paenibacillaceae</taxon>
        <taxon>Paenibacillus</taxon>
    </lineage>
</organism>